<comment type="caution">
    <text evidence="9">The sequence shown here is derived from an EMBL/GenBank/DDBJ whole genome shotgun (WGS) entry which is preliminary data.</text>
</comment>
<evidence type="ECO:0000256" key="8">
    <source>
        <dbReference type="SAM" id="Phobius"/>
    </source>
</evidence>
<dbReference type="PANTHER" id="PTHR43337">
    <property type="entry name" value="XANTHINE/URACIL PERMEASE C887.17-RELATED"/>
    <property type="match status" value="1"/>
</dbReference>
<keyword evidence="6 8" id="KW-0472">Membrane</keyword>
<feature type="transmembrane region" description="Helical" evidence="8">
    <location>
        <begin position="517"/>
        <end position="535"/>
    </location>
</feature>
<keyword evidence="3" id="KW-0813">Transport</keyword>
<evidence type="ECO:0000256" key="5">
    <source>
        <dbReference type="ARBA" id="ARBA00022989"/>
    </source>
</evidence>
<reference evidence="10" key="1">
    <citation type="journal article" date="2019" name="Int. J. Syst. Evol. Microbiol.">
        <title>The Global Catalogue of Microorganisms (GCM) 10K type strain sequencing project: providing services to taxonomists for standard genome sequencing and annotation.</title>
        <authorList>
            <consortium name="The Broad Institute Genomics Platform"/>
            <consortium name="The Broad Institute Genome Sequencing Center for Infectious Disease"/>
            <person name="Wu L."/>
            <person name="Ma J."/>
        </authorList>
    </citation>
    <scope>NUCLEOTIDE SEQUENCE [LARGE SCALE GENOMIC DNA]</scope>
    <source>
        <strain evidence="10">JCM 18304</strain>
    </source>
</reference>
<feature type="transmembrane region" description="Helical" evidence="8">
    <location>
        <begin position="169"/>
        <end position="191"/>
    </location>
</feature>
<evidence type="ECO:0000256" key="2">
    <source>
        <dbReference type="ARBA" id="ARBA00005697"/>
    </source>
</evidence>
<evidence type="ECO:0000256" key="3">
    <source>
        <dbReference type="ARBA" id="ARBA00022448"/>
    </source>
</evidence>
<keyword evidence="5 8" id="KW-1133">Transmembrane helix</keyword>
<evidence type="ECO:0000256" key="7">
    <source>
        <dbReference type="SAM" id="MobiDB-lite"/>
    </source>
</evidence>
<dbReference type="InterPro" id="IPR045018">
    <property type="entry name" value="Azg-like"/>
</dbReference>
<evidence type="ECO:0000256" key="1">
    <source>
        <dbReference type="ARBA" id="ARBA00004127"/>
    </source>
</evidence>
<feature type="region of interest" description="Disordered" evidence="7">
    <location>
        <begin position="21"/>
        <end position="66"/>
    </location>
</feature>
<dbReference type="Pfam" id="PF00860">
    <property type="entry name" value="Xan_ur_permease"/>
    <property type="match status" value="1"/>
</dbReference>
<dbReference type="Proteomes" id="UP001501570">
    <property type="component" value="Unassembled WGS sequence"/>
</dbReference>
<protein>
    <submittedName>
        <fullName evidence="9">NCS2 family permease</fullName>
    </submittedName>
</protein>
<feature type="transmembrane region" description="Helical" evidence="8">
    <location>
        <begin position="420"/>
        <end position="441"/>
    </location>
</feature>
<accession>A0ABP9RSF4</accession>
<proteinExistence type="inferred from homology"/>
<comment type="similarity">
    <text evidence="2">Belongs to the nucleobase:cation symporter-2 (NCS2) (TC 2.A.40) family. Azg-like subfamily.</text>
</comment>
<evidence type="ECO:0000256" key="6">
    <source>
        <dbReference type="ARBA" id="ARBA00023136"/>
    </source>
</evidence>
<dbReference type="PANTHER" id="PTHR43337:SF1">
    <property type="entry name" value="XANTHINE_URACIL PERMEASE C887.17-RELATED"/>
    <property type="match status" value="1"/>
</dbReference>
<keyword evidence="4 8" id="KW-0812">Transmembrane</keyword>
<feature type="transmembrane region" description="Helical" evidence="8">
    <location>
        <begin position="333"/>
        <end position="353"/>
    </location>
</feature>
<feature type="transmembrane region" description="Helical" evidence="8">
    <location>
        <begin position="203"/>
        <end position="221"/>
    </location>
</feature>
<keyword evidence="10" id="KW-1185">Reference proteome</keyword>
<feature type="transmembrane region" description="Helical" evidence="8">
    <location>
        <begin position="274"/>
        <end position="292"/>
    </location>
</feature>
<evidence type="ECO:0000313" key="10">
    <source>
        <dbReference type="Proteomes" id="UP001501570"/>
    </source>
</evidence>
<comment type="subcellular location">
    <subcellularLocation>
        <location evidence="1">Endomembrane system</location>
        <topology evidence="1">Multi-pass membrane protein</topology>
    </subcellularLocation>
</comment>
<feature type="transmembrane region" description="Helical" evidence="8">
    <location>
        <begin position="145"/>
        <end position="163"/>
    </location>
</feature>
<dbReference type="InterPro" id="IPR006043">
    <property type="entry name" value="NCS2"/>
</dbReference>
<feature type="transmembrane region" description="Helical" evidence="8">
    <location>
        <begin position="247"/>
        <end position="267"/>
    </location>
</feature>
<feature type="transmembrane region" description="Helical" evidence="8">
    <location>
        <begin position="87"/>
        <end position="108"/>
    </location>
</feature>
<evidence type="ECO:0000256" key="4">
    <source>
        <dbReference type="ARBA" id="ARBA00022692"/>
    </source>
</evidence>
<organism evidence="9 10">
    <name type="scientific">Rugosimonospora acidiphila</name>
    <dbReference type="NCBI Taxonomy" id="556531"/>
    <lineage>
        <taxon>Bacteria</taxon>
        <taxon>Bacillati</taxon>
        <taxon>Actinomycetota</taxon>
        <taxon>Actinomycetes</taxon>
        <taxon>Micromonosporales</taxon>
        <taxon>Micromonosporaceae</taxon>
        <taxon>Rugosimonospora</taxon>
    </lineage>
</organism>
<sequence length="542" mass="56147">MAPPYFPLSYPFTVPTFSGLTESERLPLSRRSSPAANPERGANGAMSVTTVTPPPQPSQTQDATPPRNAFDRFFEISRRGSTVRREILAGLTTFATMAYIVVLNPLIIGTAPDKGGHLLGIAPVAGVTALVAAVMTILMGLIGKVPFGVATGLGLNAFVAYSVASRMSWPEAMGLVVIEGLLIAVLVITGFRQAVFQAIPRELKAAIAVGIGLFISLIGFVDGGLVRRIPDAANTTVPVQLGSDGTLHGWTSLVFVVGLLLTGVLVARKVRGGMLIGIIGTTVFAAIVNALAKPGPSVVNGKPNPTGWQLSVPTLPHPLFQAPDLHLVGHVSFGAFASVGVLTAILLVFTLVLSDFFDVMGTTVGLARQAGLATPKGDIPRLGRVLFVDGIAAAAGGGASASSATTYVESSSGIADGGRTGLTSVVTGVLFLAALLLTPLVQLVPSEAAGPALVIVGALMIRQVRDIDFSDLGVAIPAFLTMVLMPFTYSITDGIGAGFISWVAIRLVRGKGREIHPLMWGVTIVFVIYFGINVVKSLTGVS</sequence>
<evidence type="ECO:0000313" key="9">
    <source>
        <dbReference type="EMBL" id="GAA5184941.1"/>
    </source>
</evidence>
<feature type="transmembrane region" description="Helical" evidence="8">
    <location>
        <begin position="476"/>
        <end position="505"/>
    </location>
</feature>
<gene>
    <name evidence="9" type="ORF">GCM10023322_27640</name>
</gene>
<dbReference type="EMBL" id="BAABJQ010000006">
    <property type="protein sequence ID" value="GAA5184941.1"/>
    <property type="molecule type" value="Genomic_DNA"/>
</dbReference>
<feature type="transmembrane region" description="Helical" evidence="8">
    <location>
        <begin position="120"/>
        <end position="138"/>
    </location>
</feature>
<name>A0ABP9RSF4_9ACTN</name>